<name>A0A6N2VCU1_BLAHA</name>
<dbReference type="GO" id="GO:0005524">
    <property type="term" value="F:ATP binding"/>
    <property type="evidence" value="ECO:0007669"/>
    <property type="project" value="UniProtKB-KW"/>
</dbReference>
<evidence type="ECO:0000313" key="5">
    <source>
        <dbReference type="EMBL" id="VYT28455.1"/>
    </source>
</evidence>
<keyword evidence="2" id="KW-0547">Nucleotide-binding</keyword>
<feature type="domain" description="ABC transporter" evidence="4">
    <location>
        <begin position="3"/>
        <end position="238"/>
    </location>
</feature>
<dbReference type="FunFam" id="3.40.50.300:FF:000134">
    <property type="entry name" value="Iron-enterobactin ABC transporter ATP-binding protein"/>
    <property type="match status" value="1"/>
</dbReference>
<evidence type="ECO:0000259" key="4">
    <source>
        <dbReference type="PROSITE" id="PS50893"/>
    </source>
</evidence>
<dbReference type="InterPro" id="IPR017871">
    <property type="entry name" value="ABC_transporter-like_CS"/>
</dbReference>
<dbReference type="Pfam" id="PF00005">
    <property type="entry name" value="ABC_tran"/>
    <property type="match status" value="1"/>
</dbReference>
<dbReference type="Gene3D" id="3.40.50.300">
    <property type="entry name" value="P-loop containing nucleotide triphosphate hydrolases"/>
    <property type="match status" value="1"/>
</dbReference>
<dbReference type="EMBL" id="CACRSY010000016">
    <property type="protein sequence ID" value="VYT28455.1"/>
    <property type="molecule type" value="Genomic_DNA"/>
</dbReference>
<dbReference type="InterPro" id="IPR027417">
    <property type="entry name" value="P-loop_NTPase"/>
</dbReference>
<dbReference type="SMART" id="SM00382">
    <property type="entry name" value="AAA"/>
    <property type="match status" value="1"/>
</dbReference>
<dbReference type="InterPro" id="IPR003593">
    <property type="entry name" value="AAA+_ATPase"/>
</dbReference>
<evidence type="ECO:0000256" key="2">
    <source>
        <dbReference type="ARBA" id="ARBA00022741"/>
    </source>
</evidence>
<evidence type="ECO:0000256" key="1">
    <source>
        <dbReference type="ARBA" id="ARBA00022448"/>
    </source>
</evidence>
<dbReference type="AlphaFoldDB" id="A0A6N2VCU1"/>
<dbReference type="PROSITE" id="PS00211">
    <property type="entry name" value="ABC_TRANSPORTER_1"/>
    <property type="match status" value="1"/>
</dbReference>
<protein>
    <submittedName>
        <fullName evidence="5">Putative ABC transporter ATP-binding protein</fullName>
    </submittedName>
</protein>
<dbReference type="PANTHER" id="PTHR42734">
    <property type="entry name" value="METAL TRANSPORT SYSTEM ATP-BINDING PROTEIN TM_0124-RELATED"/>
    <property type="match status" value="1"/>
</dbReference>
<evidence type="ECO:0000256" key="3">
    <source>
        <dbReference type="ARBA" id="ARBA00022840"/>
    </source>
</evidence>
<keyword evidence="3 5" id="KW-0067">ATP-binding</keyword>
<dbReference type="CDD" id="cd03214">
    <property type="entry name" value="ABC_Iron-Siderophores_B12_Hemin"/>
    <property type="match status" value="1"/>
</dbReference>
<dbReference type="InterPro" id="IPR050153">
    <property type="entry name" value="Metal_Ion_Import_ABC"/>
</dbReference>
<accession>A0A6N2VCU1</accession>
<dbReference type="RefSeq" id="WP_009247355.1">
    <property type="nucleotide sequence ID" value="NZ_CACRSY010000016.1"/>
</dbReference>
<keyword evidence="1" id="KW-0813">Transport</keyword>
<reference evidence="5" key="1">
    <citation type="submission" date="2019-11" db="EMBL/GenBank/DDBJ databases">
        <authorList>
            <person name="Feng L."/>
        </authorList>
    </citation>
    <scope>NUCLEOTIDE SEQUENCE</scope>
    <source>
        <strain evidence="5">BhanseniiLFYP23</strain>
    </source>
</reference>
<dbReference type="SUPFAM" id="SSF52540">
    <property type="entry name" value="P-loop containing nucleoside triphosphate hydrolases"/>
    <property type="match status" value="1"/>
</dbReference>
<dbReference type="GO" id="GO:0016887">
    <property type="term" value="F:ATP hydrolysis activity"/>
    <property type="evidence" value="ECO:0007669"/>
    <property type="project" value="InterPro"/>
</dbReference>
<organism evidence="5">
    <name type="scientific">Blautia hansenii</name>
    <name type="common">Ruminococcus hansenii</name>
    <dbReference type="NCBI Taxonomy" id="1322"/>
    <lineage>
        <taxon>Bacteria</taxon>
        <taxon>Bacillati</taxon>
        <taxon>Bacillota</taxon>
        <taxon>Clostridia</taxon>
        <taxon>Lachnospirales</taxon>
        <taxon>Lachnospiraceae</taxon>
        <taxon>Blautia</taxon>
    </lineage>
</organism>
<gene>
    <name evidence="5" type="ORF">BHLFYP23_01027</name>
</gene>
<dbReference type="PROSITE" id="PS50893">
    <property type="entry name" value="ABC_TRANSPORTER_2"/>
    <property type="match status" value="1"/>
</dbReference>
<sequence>MNLSVHSLYFSYQAAPLLRDLDFSLDTGSFVCVLGKNGAGKSTLFQCILNLQKNYTGMISLDGQNVKALKEKELAKSIAYIPQLHKQSFPFSVFDTVLMGTAASLSPFSTPKEAQKEAAMEALHLMGMEKYASRSFSHLSGGEQQMVLIARALAQKAPILIMDEPCSNLDYGNQIRLLKKLKQLSALGYLVLLSTHNPEHAFLFADKVLVLHNGTAMTPGKPQEVLTASLLEEIYNIPIQLYTSSDVPQPVCIPKI</sequence>
<dbReference type="InterPro" id="IPR003439">
    <property type="entry name" value="ABC_transporter-like_ATP-bd"/>
</dbReference>
<dbReference type="PANTHER" id="PTHR42734:SF19">
    <property type="entry name" value="IRON COMPOUNDS ABC TRANSPORTER, ATP-BINDING PROTEIN"/>
    <property type="match status" value="1"/>
</dbReference>
<proteinExistence type="predicted"/>